<comment type="similarity">
    <text evidence="1">Belongs to the VPS72/YL1 family.</text>
</comment>
<dbReference type="GO" id="GO:0005634">
    <property type="term" value="C:nucleus"/>
    <property type="evidence" value="ECO:0007669"/>
    <property type="project" value="TreeGrafter"/>
</dbReference>
<dbReference type="PANTHER" id="PTHR13275">
    <property type="entry name" value="YL-1 PROTEIN TRANSCRIPTION FACTOR-LIKE 1"/>
    <property type="match status" value="1"/>
</dbReference>
<evidence type="ECO:0000313" key="4">
    <source>
        <dbReference type="EMBL" id="CAG8446871.1"/>
    </source>
</evidence>
<dbReference type="InterPro" id="IPR013272">
    <property type="entry name" value="Vps72/YL1_C"/>
</dbReference>
<name>A0A9N8VB49_9GLOM</name>
<feature type="compositionally biased region" description="Basic residues" evidence="2">
    <location>
        <begin position="372"/>
        <end position="382"/>
    </location>
</feature>
<proteinExistence type="inferred from homology"/>
<feature type="region of interest" description="Disordered" evidence="2">
    <location>
        <begin position="358"/>
        <end position="382"/>
    </location>
</feature>
<feature type="domain" description="Vps72/YL1 C-terminal" evidence="3">
    <location>
        <begin position="298"/>
        <end position="327"/>
    </location>
</feature>
<accession>A0A9N8VB49</accession>
<dbReference type="OrthoDB" id="78296at2759"/>
<dbReference type="PANTHER" id="PTHR13275:SF4">
    <property type="entry name" value="VACUOLAR PROTEIN SORTING-ASSOCIATED PROTEIN 72 HOMOLOG"/>
    <property type="match status" value="1"/>
</dbReference>
<organism evidence="4 5">
    <name type="scientific">Ambispora leptoticha</name>
    <dbReference type="NCBI Taxonomy" id="144679"/>
    <lineage>
        <taxon>Eukaryota</taxon>
        <taxon>Fungi</taxon>
        <taxon>Fungi incertae sedis</taxon>
        <taxon>Mucoromycota</taxon>
        <taxon>Glomeromycotina</taxon>
        <taxon>Glomeromycetes</taxon>
        <taxon>Archaeosporales</taxon>
        <taxon>Ambisporaceae</taxon>
        <taxon>Ambispora</taxon>
    </lineage>
</organism>
<protein>
    <submittedName>
        <fullName evidence="4">2222_t:CDS:1</fullName>
    </submittedName>
</protein>
<dbReference type="EMBL" id="CAJVPS010000061">
    <property type="protein sequence ID" value="CAG8446871.1"/>
    <property type="molecule type" value="Genomic_DNA"/>
</dbReference>
<keyword evidence="5" id="KW-1185">Reference proteome</keyword>
<dbReference type="InterPro" id="IPR046757">
    <property type="entry name" value="YL1_N"/>
</dbReference>
<dbReference type="SMART" id="SM00993">
    <property type="entry name" value="YL1_C"/>
    <property type="match status" value="1"/>
</dbReference>
<gene>
    <name evidence="4" type="ORF">ALEPTO_LOCUS743</name>
</gene>
<sequence>MSMVATRERRANAGNRMYELLQRELELDEMFMEVENDEEFDANIEEDDAAKKKMLAPLGPVLRNRKRLEEKSTATVSAEKIASMPGADEYMVRKPARIKKPATPIAIPVLNGIRSSSRRQTVESKKILQKKLKEYEKRRACDQMGKNFNAQLPKREKPVERPKTQEELLEEAKITEEENLRSLREFQLREAEKIEMARPFRKNKIEGPFIRDISYIEGDDNRYRQKKLIMEVSSGEDGKNVSRELTNVQWWNGADGFGDEEADKRQARKLIIFEGFSNRECSEIFEEWRQKPQKVKKCICPFTGLTAKYKDPETGIPYATVDAYKKLQRILSHEFIWSPILNAYVHAAEQRPAAGTPEGFAAFSVPQEKPRRERRTNNKHVY</sequence>
<evidence type="ECO:0000259" key="3">
    <source>
        <dbReference type="SMART" id="SM00993"/>
    </source>
</evidence>
<dbReference type="AlphaFoldDB" id="A0A9N8VB49"/>
<dbReference type="Pfam" id="PF08265">
    <property type="entry name" value="YL1_C"/>
    <property type="match status" value="1"/>
</dbReference>
<reference evidence="4" key="1">
    <citation type="submission" date="2021-06" db="EMBL/GenBank/DDBJ databases">
        <authorList>
            <person name="Kallberg Y."/>
            <person name="Tangrot J."/>
            <person name="Rosling A."/>
        </authorList>
    </citation>
    <scope>NUCLEOTIDE SEQUENCE</scope>
    <source>
        <strain evidence="4">FL130A</strain>
    </source>
</reference>
<evidence type="ECO:0000256" key="2">
    <source>
        <dbReference type="SAM" id="MobiDB-lite"/>
    </source>
</evidence>
<dbReference type="Pfam" id="PF05764">
    <property type="entry name" value="YL1"/>
    <property type="match status" value="1"/>
</dbReference>
<comment type="caution">
    <text evidence="4">The sequence shown here is derived from an EMBL/GenBank/DDBJ whole genome shotgun (WGS) entry which is preliminary data.</text>
</comment>
<evidence type="ECO:0000313" key="5">
    <source>
        <dbReference type="Proteomes" id="UP000789508"/>
    </source>
</evidence>
<evidence type="ECO:0000256" key="1">
    <source>
        <dbReference type="ARBA" id="ARBA00006832"/>
    </source>
</evidence>
<dbReference type="Proteomes" id="UP000789508">
    <property type="component" value="Unassembled WGS sequence"/>
</dbReference>